<keyword evidence="11" id="KW-1185">Reference proteome</keyword>
<dbReference type="PANTHER" id="PTHR43037:SF3">
    <property type="entry name" value="FERULOYL ESTERASE B"/>
    <property type="match status" value="1"/>
</dbReference>
<keyword evidence="3 9" id="KW-0964">Secreted</keyword>
<comment type="similarity">
    <text evidence="9">Belongs to the carbohydrate esterase 1 (CE1) family.</text>
</comment>
<dbReference type="PANTHER" id="PTHR43037">
    <property type="entry name" value="UNNAMED PRODUCT-RELATED"/>
    <property type="match status" value="1"/>
</dbReference>
<dbReference type="Gene3D" id="3.40.50.1820">
    <property type="entry name" value="alpha/beta hydrolase"/>
    <property type="match status" value="1"/>
</dbReference>
<feature type="signal peptide" evidence="9">
    <location>
        <begin position="1"/>
        <end position="17"/>
    </location>
</feature>
<dbReference type="EMBL" id="ML977150">
    <property type="protein sequence ID" value="KAF1988027.1"/>
    <property type="molecule type" value="Genomic_DNA"/>
</dbReference>
<keyword evidence="4 9" id="KW-0732">Signal</keyword>
<evidence type="ECO:0000256" key="1">
    <source>
        <dbReference type="ARBA" id="ARBA00004613"/>
    </source>
</evidence>
<protein>
    <recommendedName>
        <fullName evidence="9">Carboxylic ester hydrolase</fullName>
        <ecNumber evidence="9">3.1.1.-</ecNumber>
    </recommendedName>
</protein>
<evidence type="ECO:0000313" key="11">
    <source>
        <dbReference type="Proteomes" id="UP000800041"/>
    </source>
</evidence>
<dbReference type="AlphaFoldDB" id="A0A6G1H4P7"/>
<evidence type="ECO:0000256" key="8">
    <source>
        <dbReference type="ARBA" id="ARBA00023326"/>
    </source>
</evidence>
<evidence type="ECO:0000256" key="5">
    <source>
        <dbReference type="ARBA" id="ARBA00022801"/>
    </source>
</evidence>
<evidence type="ECO:0000256" key="7">
    <source>
        <dbReference type="ARBA" id="ARBA00023277"/>
    </source>
</evidence>
<dbReference type="Pfam" id="PF10503">
    <property type="entry name" value="Esterase_PHB"/>
    <property type="match status" value="1"/>
</dbReference>
<comment type="subcellular location">
    <subcellularLocation>
        <location evidence="1 9">Secreted</location>
    </subcellularLocation>
</comment>
<dbReference type="GO" id="GO:0005576">
    <property type="term" value="C:extracellular region"/>
    <property type="evidence" value="ECO:0007669"/>
    <property type="project" value="UniProtKB-SubCell"/>
</dbReference>
<dbReference type="OrthoDB" id="2425929at2759"/>
<keyword evidence="2 9" id="KW-0719">Serine esterase</keyword>
<evidence type="ECO:0000256" key="2">
    <source>
        <dbReference type="ARBA" id="ARBA00022487"/>
    </source>
</evidence>
<evidence type="ECO:0000256" key="4">
    <source>
        <dbReference type="ARBA" id="ARBA00022729"/>
    </source>
</evidence>
<dbReference type="InterPro" id="IPR010126">
    <property type="entry name" value="Esterase_phb"/>
</dbReference>
<evidence type="ECO:0000256" key="6">
    <source>
        <dbReference type="ARBA" id="ARBA00023180"/>
    </source>
</evidence>
<sequence>MLLLFLAATVLTYVAHAASLVPVADFGANPTNIAMNIYVPDKLAASPPVVVLLHGCMSAAQSMWRISRLSTFADQKGFIVIVPGTTKDFNCWEVNTAKGLKHGGGGDADGIVNMVKWTLAKYNGDPKKVFSTGISSGGMMTNVLAATYPDVFAAGAVFSGVPAGCLAGSKGASPITADPACADGQIRKTGEEWGAQVRDMYPGYQGSYPRMQIWHGTADSLVTYPNMVEALKEWSFIHGVQFAKNTTDTPQRAYTQMMYGDGTQLVGYSAQGVGHTVPLSSNQQTVLDFFGI</sequence>
<accession>A0A6G1H4P7</accession>
<evidence type="ECO:0000256" key="3">
    <source>
        <dbReference type="ARBA" id="ARBA00022525"/>
    </source>
</evidence>
<proteinExistence type="inferred from homology"/>
<dbReference type="InterPro" id="IPR029058">
    <property type="entry name" value="AB_hydrolase_fold"/>
</dbReference>
<evidence type="ECO:0000256" key="9">
    <source>
        <dbReference type="RuleBase" id="RU367147"/>
    </source>
</evidence>
<keyword evidence="8 9" id="KW-0624">Polysaccharide degradation</keyword>
<keyword evidence="5 9" id="KW-0378">Hydrolase</keyword>
<dbReference type="NCBIfam" id="TIGR01840">
    <property type="entry name" value="esterase_phb"/>
    <property type="match status" value="1"/>
</dbReference>
<dbReference type="InterPro" id="IPR050955">
    <property type="entry name" value="Plant_Biomass_Hydrol_Est"/>
</dbReference>
<reference evidence="10" key="1">
    <citation type="journal article" date="2020" name="Stud. Mycol.">
        <title>101 Dothideomycetes genomes: a test case for predicting lifestyles and emergence of pathogens.</title>
        <authorList>
            <person name="Haridas S."/>
            <person name="Albert R."/>
            <person name="Binder M."/>
            <person name="Bloem J."/>
            <person name="Labutti K."/>
            <person name="Salamov A."/>
            <person name="Andreopoulos B."/>
            <person name="Baker S."/>
            <person name="Barry K."/>
            <person name="Bills G."/>
            <person name="Bluhm B."/>
            <person name="Cannon C."/>
            <person name="Castanera R."/>
            <person name="Culley D."/>
            <person name="Daum C."/>
            <person name="Ezra D."/>
            <person name="Gonzalez J."/>
            <person name="Henrissat B."/>
            <person name="Kuo A."/>
            <person name="Liang C."/>
            <person name="Lipzen A."/>
            <person name="Lutzoni F."/>
            <person name="Magnuson J."/>
            <person name="Mondo S."/>
            <person name="Nolan M."/>
            <person name="Ohm R."/>
            <person name="Pangilinan J."/>
            <person name="Park H.-J."/>
            <person name="Ramirez L."/>
            <person name="Alfaro M."/>
            <person name="Sun H."/>
            <person name="Tritt A."/>
            <person name="Yoshinaga Y."/>
            <person name="Zwiers L.-H."/>
            <person name="Turgeon B."/>
            <person name="Goodwin S."/>
            <person name="Spatafora J."/>
            <person name="Crous P."/>
            <person name="Grigoriev I."/>
        </authorList>
    </citation>
    <scope>NUCLEOTIDE SEQUENCE</scope>
    <source>
        <strain evidence="10">CBS 113979</strain>
    </source>
</reference>
<keyword evidence="7 9" id="KW-0119">Carbohydrate metabolism</keyword>
<dbReference type="SUPFAM" id="SSF53474">
    <property type="entry name" value="alpha/beta-Hydrolases"/>
    <property type="match status" value="2"/>
</dbReference>
<keyword evidence="6" id="KW-0325">Glycoprotein</keyword>
<dbReference type="GO" id="GO:0052689">
    <property type="term" value="F:carboxylic ester hydrolase activity"/>
    <property type="evidence" value="ECO:0007669"/>
    <property type="project" value="UniProtKB-KW"/>
</dbReference>
<gene>
    <name evidence="10" type="ORF">K402DRAFT_374638</name>
</gene>
<evidence type="ECO:0000313" key="10">
    <source>
        <dbReference type="EMBL" id="KAF1988027.1"/>
    </source>
</evidence>
<dbReference type="GO" id="GO:0045493">
    <property type="term" value="P:xylan catabolic process"/>
    <property type="evidence" value="ECO:0007669"/>
    <property type="project" value="UniProtKB-UniRule"/>
</dbReference>
<dbReference type="EC" id="3.1.1.-" evidence="9"/>
<feature type="chain" id="PRO_5029032928" description="Carboxylic ester hydrolase" evidence="9">
    <location>
        <begin position="18"/>
        <end position="292"/>
    </location>
</feature>
<organism evidence="10 11">
    <name type="scientific">Aulographum hederae CBS 113979</name>
    <dbReference type="NCBI Taxonomy" id="1176131"/>
    <lineage>
        <taxon>Eukaryota</taxon>
        <taxon>Fungi</taxon>
        <taxon>Dikarya</taxon>
        <taxon>Ascomycota</taxon>
        <taxon>Pezizomycotina</taxon>
        <taxon>Dothideomycetes</taxon>
        <taxon>Pleosporomycetidae</taxon>
        <taxon>Aulographales</taxon>
        <taxon>Aulographaceae</taxon>
    </lineage>
</organism>
<dbReference type="Proteomes" id="UP000800041">
    <property type="component" value="Unassembled WGS sequence"/>
</dbReference>
<name>A0A6G1H4P7_9PEZI</name>
<comment type="function">
    <text evidence="9">Esterase involved in the hydrolysis of xylan, a major structural heterogeneous polysaccharide found in plant biomass representing the second most abundant polysaccharide in the biosphere, after cellulose.</text>
</comment>